<organism evidence="10 11">
    <name type="scientific">Microbacterium istanbulense</name>
    <dbReference type="NCBI Taxonomy" id="3122049"/>
    <lineage>
        <taxon>Bacteria</taxon>
        <taxon>Bacillati</taxon>
        <taxon>Actinomycetota</taxon>
        <taxon>Actinomycetes</taxon>
        <taxon>Micrococcales</taxon>
        <taxon>Microbacteriaceae</taxon>
        <taxon>Microbacterium</taxon>
    </lineage>
</organism>
<dbReference type="Gene3D" id="1.10.390.10">
    <property type="entry name" value="Neutral Protease Domain 2"/>
    <property type="match status" value="1"/>
</dbReference>
<name>A0ABU8LKJ0_9MICO</name>
<evidence type="ECO:0000256" key="6">
    <source>
        <dbReference type="ARBA" id="ARBA00023049"/>
    </source>
</evidence>
<evidence type="ECO:0000256" key="5">
    <source>
        <dbReference type="ARBA" id="ARBA00022833"/>
    </source>
</evidence>
<keyword evidence="4 7" id="KW-0378">Hydrolase</keyword>
<dbReference type="Gene3D" id="3.10.170.10">
    <property type="match status" value="1"/>
</dbReference>
<comment type="subcellular location">
    <subcellularLocation>
        <location evidence="7">Secreted</location>
    </subcellularLocation>
</comment>
<accession>A0ABU8LKJ0</accession>
<dbReference type="InterPro" id="IPR023612">
    <property type="entry name" value="Peptidase_M4"/>
</dbReference>
<reference evidence="10 11" key="1">
    <citation type="submission" date="2024-02" db="EMBL/GenBank/DDBJ databases">
        <authorList>
            <person name="Saticioglu I.B."/>
        </authorList>
    </citation>
    <scope>NUCLEOTIDE SEQUENCE [LARGE SCALE GENOMIC DNA]</scope>
    <source>
        <strain evidence="10 11">Mu-43</strain>
    </source>
</reference>
<dbReference type="Proteomes" id="UP001366085">
    <property type="component" value="Unassembled WGS sequence"/>
</dbReference>
<evidence type="ECO:0000256" key="4">
    <source>
        <dbReference type="ARBA" id="ARBA00022801"/>
    </source>
</evidence>
<feature type="domain" description="Peptidase M4 C-terminal" evidence="9">
    <location>
        <begin position="181"/>
        <end position="346"/>
    </location>
</feature>
<protein>
    <recommendedName>
        <fullName evidence="7">Neutral metalloproteinase</fullName>
        <ecNumber evidence="7">3.4.24.-</ecNumber>
    </recommendedName>
</protein>
<dbReference type="Pfam" id="PF01447">
    <property type="entry name" value="Peptidase_M4"/>
    <property type="match status" value="1"/>
</dbReference>
<sequence>MNTQHAHEVTGIIPGYLLANLAASGRFTRAAEAARQTLVAGRPAYHSTLELSIGEDGSLIAEVSAAPTRTIYDAQNTEQLPGLIVREEDDAPGADAAVNEAYDGLGATFRLLLEAFERDSLDGAGAPLHATVHYGVDYDNAFWDGTRMVFGDGDGEVFRGFTLSVSVIGHELGHGVIQSASGLVYQGQSGALNESVADVLGVLTEQFLRGQTADQATWLVGEGIFTDAVQGRALRSMIEPGTAYDDDELGKDPQPGHMRDYVDTLEDNGGVHINSGIPNRAFALTATTLGGNAWERAGLAWYRALTSGISPRATFTDFAEATLAAAADLGDDVEAAVAAAWREVGVFEDDRTRSPR</sequence>
<evidence type="ECO:0000256" key="2">
    <source>
        <dbReference type="ARBA" id="ARBA00022670"/>
    </source>
</evidence>
<comment type="cofactor">
    <cofactor evidence="7">
        <name>Zn(2+)</name>
        <dbReference type="ChEBI" id="CHEBI:29105"/>
    </cofactor>
</comment>
<dbReference type="SUPFAM" id="SSF55486">
    <property type="entry name" value="Metalloproteases ('zincins'), catalytic domain"/>
    <property type="match status" value="1"/>
</dbReference>
<dbReference type="PRINTS" id="PR00730">
    <property type="entry name" value="THERMOLYSIN"/>
</dbReference>
<keyword evidence="7" id="KW-0964">Secreted</keyword>
<dbReference type="EC" id="3.4.24.-" evidence="7"/>
<dbReference type="InterPro" id="IPR001570">
    <property type="entry name" value="Peptidase_M4_C_domain"/>
</dbReference>
<evidence type="ECO:0000256" key="7">
    <source>
        <dbReference type="RuleBase" id="RU366073"/>
    </source>
</evidence>
<feature type="domain" description="Peptidase M4" evidence="8">
    <location>
        <begin position="69"/>
        <end position="178"/>
    </location>
</feature>
<keyword evidence="5 7" id="KW-0862">Zinc</keyword>
<gene>
    <name evidence="10" type="ORF">WDU93_07295</name>
</gene>
<dbReference type="PANTHER" id="PTHR43579">
    <property type="match status" value="1"/>
</dbReference>
<dbReference type="InterPro" id="IPR013856">
    <property type="entry name" value="Peptidase_M4_domain"/>
</dbReference>
<comment type="caution">
    <text evidence="10">The sequence shown here is derived from an EMBL/GenBank/DDBJ whole genome shotgun (WGS) entry which is preliminary data.</text>
</comment>
<dbReference type="RefSeq" id="WP_337319082.1">
    <property type="nucleotide sequence ID" value="NZ_JBBDGN010000005.1"/>
</dbReference>
<proteinExistence type="inferred from homology"/>
<evidence type="ECO:0000259" key="9">
    <source>
        <dbReference type="Pfam" id="PF02868"/>
    </source>
</evidence>
<dbReference type="CDD" id="cd09597">
    <property type="entry name" value="M4_TLP"/>
    <property type="match status" value="1"/>
</dbReference>
<keyword evidence="11" id="KW-1185">Reference proteome</keyword>
<evidence type="ECO:0000313" key="10">
    <source>
        <dbReference type="EMBL" id="MEJ1091500.1"/>
    </source>
</evidence>
<dbReference type="EMBL" id="JBBDGN010000005">
    <property type="protein sequence ID" value="MEJ1091500.1"/>
    <property type="molecule type" value="Genomic_DNA"/>
</dbReference>
<dbReference type="InterPro" id="IPR052759">
    <property type="entry name" value="Metalloprotease_M4"/>
</dbReference>
<dbReference type="InterPro" id="IPR027268">
    <property type="entry name" value="Peptidase_M4/M1_CTD_sf"/>
</dbReference>
<comment type="function">
    <text evidence="7">Extracellular zinc metalloprotease.</text>
</comment>
<evidence type="ECO:0000313" key="11">
    <source>
        <dbReference type="Proteomes" id="UP001366085"/>
    </source>
</evidence>
<comment type="similarity">
    <text evidence="1 7">Belongs to the peptidase M4 family.</text>
</comment>
<keyword evidence="3" id="KW-0479">Metal-binding</keyword>
<evidence type="ECO:0000259" key="8">
    <source>
        <dbReference type="Pfam" id="PF01447"/>
    </source>
</evidence>
<evidence type="ECO:0000256" key="1">
    <source>
        <dbReference type="ARBA" id="ARBA00009388"/>
    </source>
</evidence>
<dbReference type="PANTHER" id="PTHR43579:SF1">
    <property type="entry name" value="NEUTRAL METALLOPROTEINASE"/>
    <property type="match status" value="1"/>
</dbReference>
<evidence type="ECO:0000256" key="3">
    <source>
        <dbReference type="ARBA" id="ARBA00022723"/>
    </source>
</evidence>
<keyword evidence="6 7" id="KW-0482">Metalloprotease</keyword>
<keyword evidence="2 7" id="KW-0645">Protease</keyword>
<dbReference type="Pfam" id="PF02868">
    <property type="entry name" value="Peptidase_M4_C"/>
    <property type="match status" value="1"/>
</dbReference>